<evidence type="ECO:0000256" key="10">
    <source>
        <dbReference type="ARBA" id="ARBA00023002"/>
    </source>
</evidence>
<evidence type="ECO:0008006" key="19">
    <source>
        <dbReference type="Google" id="ProtNLM"/>
    </source>
</evidence>
<dbReference type="Proteomes" id="UP001153712">
    <property type="component" value="Chromosome 2"/>
</dbReference>
<evidence type="ECO:0000256" key="12">
    <source>
        <dbReference type="ARBA" id="ARBA00023033"/>
    </source>
</evidence>
<evidence type="ECO:0000256" key="13">
    <source>
        <dbReference type="ARBA" id="ARBA00023136"/>
    </source>
</evidence>
<keyword evidence="16" id="KW-0812">Transmembrane</keyword>
<evidence type="ECO:0000256" key="16">
    <source>
        <dbReference type="SAM" id="Phobius"/>
    </source>
</evidence>
<evidence type="ECO:0000256" key="15">
    <source>
        <dbReference type="RuleBase" id="RU000461"/>
    </source>
</evidence>
<name>A0A9N9TGR4_PHYSR</name>
<gene>
    <name evidence="17" type="ORF">PHYEVI_LOCUS4602</name>
</gene>
<dbReference type="Pfam" id="PF00067">
    <property type="entry name" value="p450"/>
    <property type="match status" value="1"/>
</dbReference>
<evidence type="ECO:0000256" key="4">
    <source>
        <dbReference type="ARBA" id="ARBA00004406"/>
    </source>
</evidence>
<comment type="subcellular location">
    <subcellularLocation>
        <location evidence="4">Endoplasmic reticulum membrane</location>
        <topology evidence="4">Peripheral membrane protein</topology>
    </subcellularLocation>
    <subcellularLocation>
        <location evidence="3">Microsome membrane</location>
        <topology evidence="3">Peripheral membrane protein</topology>
    </subcellularLocation>
</comment>
<keyword evidence="11 14" id="KW-0408">Iron</keyword>
<evidence type="ECO:0000313" key="17">
    <source>
        <dbReference type="EMBL" id="CAG9858211.1"/>
    </source>
</evidence>
<keyword evidence="18" id="KW-1185">Reference proteome</keyword>
<reference evidence="17" key="1">
    <citation type="submission" date="2022-01" db="EMBL/GenBank/DDBJ databases">
        <authorList>
            <person name="King R."/>
        </authorList>
    </citation>
    <scope>NUCLEOTIDE SEQUENCE</scope>
</reference>
<dbReference type="Gene3D" id="1.10.630.10">
    <property type="entry name" value="Cytochrome P450"/>
    <property type="match status" value="1"/>
</dbReference>
<keyword evidence="13 16" id="KW-0472">Membrane</keyword>
<dbReference type="GO" id="GO:0005789">
    <property type="term" value="C:endoplasmic reticulum membrane"/>
    <property type="evidence" value="ECO:0007669"/>
    <property type="project" value="UniProtKB-SubCell"/>
</dbReference>
<keyword evidence="9" id="KW-0492">Microsome</keyword>
<protein>
    <recommendedName>
        <fullName evidence="19">Cytochrome P450</fullName>
    </recommendedName>
</protein>
<evidence type="ECO:0000256" key="14">
    <source>
        <dbReference type="PIRSR" id="PIRSR602403-1"/>
    </source>
</evidence>
<dbReference type="GO" id="GO:0016705">
    <property type="term" value="F:oxidoreductase activity, acting on paired donors, with incorporation or reduction of molecular oxygen"/>
    <property type="evidence" value="ECO:0007669"/>
    <property type="project" value="InterPro"/>
</dbReference>
<dbReference type="EMBL" id="OU900095">
    <property type="protein sequence ID" value="CAG9858211.1"/>
    <property type="molecule type" value="Genomic_DNA"/>
</dbReference>
<evidence type="ECO:0000256" key="2">
    <source>
        <dbReference type="ARBA" id="ARBA00003690"/>
    </source>
</evidence>
<evidence type="ECO:0000256" key="7">
    <source>
        <dbReference type="ARBA" id="ARBA00022723"/>
    </source>
</evidence>
<dbReference type="PROSITE" id="PS00086">
    <property type="entry name" value="CYTOCHROME_P450"/>
    <property type="match status" value="1"/>
</dbReference>
<dbReference type="PANTHER" id="PTHR24291:SF189">
    <property type="entry name" value="CYTOCHROME P450 4C3-RELATED"/>
    <property type="match status" value="1"/>
</dbReference>
<dbReference type="SUPFAM" id="SSF48264">
    <property type="entry name" value="Cytochrome P450"/>
    <property type="match status" value="1"/>
</dbReference>
<dbReference type="InterPro" id="IPR001128">
    <property type="entry name" value="Cyt_P450"/>
</dbReference>
<dbReference type="GO" id="GO:0004497">
    <property type="term" value="F:monooxygenase activity"/>
    <property type="evidence" value="ECO:0007669"/>
    <property type="project" value="UniProtKB-KW"/>
</dbReference>
<accession>A0A9N9TGR4</accession>
<feature type="binding site" description="axial binding residue" evidence="14">
    <location>
        <position position="435"/>
    </location>
    <ligand>
        <name>heme</name>
        <dbReference type="ChEBI" id="CHEBI:30413"/>
    </ligand>
    <ligandPart>
        <name>Fe</name>
        <dbReference type="ChEBI" id="CHEBI:18248"/>
    </ligandPart>
</feature>
<evidence type="ECO:0000256" key="5">
    <source>
        <dbReference type="ARBA" id="ARBA00010617"/>
    </source>
</evidence>
<dbReference type="InterPro" id="IPR036396">
    <property type="entry name" value="Cyt_P450_sf"/>
</dbReference>
<evidence type="ECO:0000256" key="1">
    <source>
        <dbReference type="ARBA" id="ARBA00001971"/>
    </source>
</evidence>
<dbReference type="InterPro" id="IPR017972">
    <property type="entry name" value="Cyt_P450_CS"/>
</dbReference>
<feature type="transmembrane region" description="Helical" evidence="16">
    <location>
        <begin position="9"/>
        <end position="28"/>
    </location>
</feature>
<keyword evidence="12 15" id="KW-0503">Monooxygenase</keyword>
<dbReference type="PANTHER" id="PTHR24291">
    <property type="entry name" value="CYTOCHROME P450 FAMILY 4"/>
    <property type="match status" value="1"/>
</dbReference>
<evidence type="ECO:0000256" key="9">
    <source>
        <dbReference type="ARBA" id="ARBA00022848"/>
    </source>
</evidence>
<dbReference type="AlphaFoldDB" id="A0A9N9TGR4"/>
<sequence>MEHFDLQKVLFSIFFVTLLTWCVNYLWWNRRSIICTWRIPGPPTFPIIGNSYKFFRRDVELFDILIEYFQYPGIGKFLFGNKLWCLIFEPRYIQKVLNSSITIDKPKDYDRVTELIGEGLLSSSYEISQPIRKAVAPMFSEKALMTYVPIFNQSSALFANILKQLAGQKSIHWETITAKYFVDTSCKTLLGFNVPINLNESNKYDLAYCIRRVIDLLTYRYVSIWLNVRFLWNLSKTKKEIDKCLEIFENHVQQILKKRIEKNGQDKFENDLFRYIDTNPGFSKAEVSDIDVIKPLLALSVEVSSITLCTVLITLALYPDIQQQVHQEVVDVVGQQQIKISDLPRLELTDRVIKETMRLFPPFTIYARETTAELHLDQYIIPADSTMVIFPELVHRNPKYWKDPLQFDPNRFLPEAVAQRNPYAYIPFSHGARNCLGWEHSLVNLKIVTATVIRDLKVFTDYKSIEEIKRNFKLILKLPEGCKLWFEIRK</sequence>
<keyword evidence="7 14" id="KW-0479">Metal-binding</keyword>
<dbReference type="GO" id="GO:0020037">
    <property type="term" value="F:heme binding"/>
    <property type="evidence" value="ECO:0007669"/>
    <property type="project" value="InterPro"/>
</dbReference>
<comment type="cofactor">
    <cofactor evidence="1 14">
        <name>heme</name>
        <dbReference type="ChEBI" id="CHEBI:30413"/>
    </cofactor>
</comment>
<keyword evidence="16" id="KW-1133">Transmembrane helix</keyword>
<dbReference type="PRINTS" id="PR00385">
    <property type="entry name" value="P450"/>
</dbReference>
<evidence type="ECO:0000256" key="11">
    <source>
        <dbReference type="ARBA" id="ARBA00023004"/>
    </source>
</evidence>
<evidence type="ECO:0000256" key="8">
    <source>
        <dbReference type="ARBA" id="ARBA00022824"/>
    </source>
</evidence>
<keyword evidence="10 15" id="KW-0560">Oxidoreductase</keyword>
<evidence type="ECO:0000256" key="6">
    <source>
        <dbReference type="ARBA" id="ARBA00022617"/>
    </source>
</evidence>
<keyword evidence="6 14" id="KW-0349">Heme</keyword>
<dbReference type="InterPro" id="IPR050196">
    <property type="entry name" value="Cytochrome_P450_Monoox"/>
</dbReference>
<dbReference type="PRINTS" id="PR00465">
    <property type="entry name" value="EP450IV"/>
</dbReference>
<proteinExistence type="inferred from homology"/>
<comment type="function">
    <text evidence="2">May be involved in the metabolism of insect hormones and in the breakdown of synthetic insecticides.</text>
</comment>
<evidence type="ECO:0000256" key="3">
    <source>
        <dbReference type="ARBA" id="ARBA00004174"/>
    </source>
</evidence>
<dbReference type="OrthoDB" id="1470350at2759"/>
<organism evidence="17 18">
    <name type="scientific">Phyllotreta striolata</name>
    <name type="common">Striped flea beetle</name>
    <name type="synonym">Crioceris striolata</name>
    <dbReference type="NCBI Taxonomy" id="444603"/>
    <lineage>
        <taxon>Eukaryota</taxon>
        <taxon>Metazoa</taxon>
        <taxon>Ecdysozoa</taxon>
        <taxon>Arthropoda</taxon>
        <taxon>Hexapoda</taxon>
        <taxon>Insecta</taxon>
        <taxon>Pterygota</taxon>
        <taxon>Neoptera</taxon>
        <taxon>Endopterygota</taxon>
        <taxon>Coleoptera</taxon>
        <taxon>Polyphaga</taxon>
        <taxon>Cucujiformia</taxon>
        <taxon>Chrysomeloidea</taxon>
        <taxon>Chrysomelidae</taxon>
        <taxon>Galerucinae</taxon>
        <taxon>Alticini</taxon>
        <taxon>Phyllotreta</taxon>
    </lineage>
</organism>
<evidence type="ECO:0000313" key="18">
    <source>
        <dbReference type="Proteomes" id="UP001153712"/>
    </source>
</evidence>
<dbReference type="InterPro" id="IPR002403">
    <property type="entry name" value="Cyt_P450_E_grp-IV"/>
</dbReference>
<dbReference type="GO" id="GO:0005506">
    <property type="term" value="F:iron ion binding"/>
    <property type="evidence" value="ECO:0007669"/>
    <property type="project" value="InterPro"/>
</dbReference>
<comment type="similarity">
    <text evidence="5 15">Belongs to the cytochrome P450 family.</text>
</comment>
<keyword evidence="8" id="KW-0256">Endoplasmic reticulum</keyword>